<dbReference type="GO" id="GO:0016491">
    <property type="term" value="F:oxidoreductase activity"/>
    <property type="evidence" value="ECO:0007669"/>
    <property type="project" value="UniProtKB-KW"/>
</dbReference>
<dbReference type="InterPro" id="IPR036291">
    <property type="entry name" value="NAD(P)-bd_dom_sf"/>
</dbReference>
<keyword evidence="6" id="KW-1185">Reference proteome</keyword>
<proteinExistence type="inferred from homology"/>
<evidence type="ECO:0000313" key="6">
    <source>
        <dbReference type="Proteomes" id="UP000305948"/>
    </source>
</evidence>
<comment type="function">
    <text evidence="4">Putative oxidoreductase.</text>
</comment>
<name>A0A5C3MSP3_9AGAM</name>
<organism evidence="5 6">
    <name type="scientific">Heliocybe sulcata</name>
    <dbReference type="NCBI Taxonomy" id="5364"/>
    <lineage>
        <taxon>Eukaryota</taxon>
        <taxon>Fungi</taxon>
        <taxon>Dikarya</taxon>
        <taxon>Basidiomycota</taxon>
        <taxon>Agaricomycotina</taxon>
        <taxon>Agaricomycetes</taxon>
        <taxon>Gloeophyllales</taxon>
        <taxon>Gloeophyllaceae</taxon>
        <taxon>Heliocybe</taxon>
    </lineage>
</organism>
<dbReference type="AlphaFoldDB" id="A0A5C3MSP3"/>
<dbReference type="InterPro" id="IPR002347">
    <property type="entry name" value="SDR_fam"/>
</dbReference>
<reference evidence="5 6" key="1">
    <citation type="journal article" date="2019" name="Nat. Ecol. Evol.">
        <title>Megaphylogeny resolves global patterns of mushroom evolution.</title>
        <authorList>
            <person name="Varga T."/>
            <person name="Krizsan K."/>
            <person name="Foldi C."/>
            <person name="Dima B."/>
            <person name="Sanchez-Garcia M."/>
            <person name="Sanchez-Ramirez S."/>
            <person name="Szollosi G.J."/>
            <person name="Szarkandi J.G."/>
            <person name="Papp V."/>
            <person name="Albert L."/>
            <person name="Andreopoulos W."/>
            <person name="Angelini C."/>
            <person name="Antonin V."/>
            <person name="Barry K.W."/>
            <person name="Bougher N.L."/>
            <person name="Buchanan P."/>
            <person name="Buyck B."/>
            <person name="Bense V."/>
            <person name="Catcheside P."/>
            <person name="Chovatia M."/>
            <person name="Cooper J."/>
            <person name="Damon W."/>
            <person name="Desjardin D."/>
            <person name="Finy P."/>
            <person name="Geml J."/>
            <person name="Haridas S."/>
            <person name="Hughes K."/>
            <person name="Justo A."/>
            <person name="Karasinski D."/>
            <person name="Kautmanova I."/>
            <person name="Kiss B."/>
            <person name="Kocsube S."/>
            <person name="Kotiranta H."/>
            <person name="LaButti K.M."/>
            <person name="Lechner B.E."/>
            <person name="Liimatainen K."/>
            <person name="Lipzen A."/>
            <person name="Lukacs Z."/>
            <person name="Mihaltcheva S."/>
            <person name="Morgado L.N."/>
            <person name="Niskanen T."/>
            <person name="Noordeloos M.E."/>
            <person name="Ohm R.A."/>
            <person name="Ortiz-Santana B."/>
            <person name="Ovrebo C."/>
            <person name="Racz N."/>
            <person name="Riley R."/>
            <person name="Savchenko A."/>
            <person name="Shiryaev A."/>
            <person name="Soop K."/>
            <person name="Spirin V."/>
            <person name="Szebenyi C."/>
            <person name="Tomsovsky M."/>
            <person name="Tulloss R.E."/>
            <person name="Uehling J."/>
            <person name="Grigoriev I.V."/>
            <person name="Vagvolgyi C."/>
            <person name="Papp T."/>
            <person name="Martin F.M."/>
            <person name="Miettinen O."/>
            <person name="Hibbett D.S."/>
            <person name="Nagy L.G."/>
        </authorList>
    </citation>
    <scope>NUCLEOTIDE SEQUENCE [LARGE SCALE GENOMIC DNA]</scope>
    <source>
        <strain evidence="5 6">OMC1185</strain>
    </source>
</reference>
<dbReference type="GO" id="GO:0016020">
    <property type="term" value="C:membrane"/>
    <property type="evidence" value="ECO:0007669"/>
    <property type="project" value="TreeGrafter"/>
</dbReference>
<evidence type="ECO:0000256" key="4">
    <source>
        <dbReference type="ARBA" id="ARBA00037096"/>
    </source>
</evidence>
<evidence type="ECO:0000256" key="3">
    <source>
        <dbReference type="ARBA" id="ARBA00023002"/>
    </source>
</evidence>
<dbReference type="Gene3D" id="3.40.50.720">
    <property type="entry name" value="NAD(P)-binding Rossmann-like Domain"/>
    <property type="match status" value="1"/>
</dbReference>
<dbReference type="PANTHER" id="PTHR44196:SF1">
    <property type="entry name" value="DEHYDROGENASE_REDUCTASE SDR FAMILY MEMBER 7B"/>
    <property type="match status" value="1"/>
</dbReference>
<dbReference type="EMBL" id="ML213521">
    <property type="protein sequence ID" value="TFK48060.1"/>
    <property type="molecule type" value="Genomic_DNA"/>
</dbReference>
<dbReference type="Proteomes" id="UP000305948">
    <property type="component" value="Unassembled WGS sequence"/>
</dbReference>
<dbReference type="OrthoDB" id="37659at2759"/>
<dbReference type="PROSITE" id="PS00061">
    <property type="entry name" value="ADH_SHORT"/>
    <property type="match status" value="1"/>
</dbReference>
<dbReference type="SUPFAM" id="SSF51735">
    <property type="entry name" value="NAD(P)-binding Rossmann-fold domains"/>
    <property type="match status" value="1"/>
</dbReference>
<dbReference type="STRING" id="5364.A0A5C3MSP3"/>
<dbReference type="InterPro" id="IPR020904">
    <property type="entry name" value="Sc_DH/Rdtase_CS"/>
</dbReference>
<accession>A0A5C3MSP3</accession>
<evidence type="ECO:0000313" key="5">
    <source>
        <dbReference type="EMBL" id="TFK48060.1"/>
    </source>
</evidence>
<keyword evidence="3" id="KW-0560">Oxidoreductase</keyword>
<gene>
    <name evidence="5" type="ORF">OE88DRAFT_1728097</name>
</gene>
<evidence type="ECO:0000256" key="1">
    <source>
        <dbReference type="ARBA" id="ARBA00006484"/>
    </source>
</evidence>
<comment type="similarity">
    <text evidence="1">Belongs to the short-chain dehydrogenases/reductases (SDR) family.</text>
</comment>
<keyword evidence="2" id="KW-0521">NADP</keyword>
<dbReference type="PANTHER" id="PTHR44196">
    <property type="entry name" value="DEHYDROGENASE/REDUCTASE SDR FAMILY MEMBER 7B"/>
    <property type="match status" value="1"/>
</dbReference>
<dbReference type="Pfam" id="PF00106">
    <property type="entry name" value="adh_short"/>
    <property type="match status" value="1"/>
</dbReference>
<evidence type="ECO:0000256" key="2">
    <source>
        <dbReference type="ARBA" id="ARBA00022857"/>
    </source>
</evidence>
<protein>
    <submittedName>
        <fullName evidence="5">NAD(P)-binding protein</fullName>
    </submittedName>
</protein>
<sequence length="427" mass="46651">MSQPLTVTATHGHVPGEMWPSVQRGGDWPDSITSAVREAKTFTFNILRRLTVTCIRCVFEFRSLTLPLPGLFLAIMNDMVSSRSLWLALGLSIPIFLSIRRSLNRFHRSSKLPENYERVLILGASSGIGRAIAHIYASRGARVCIVSRREGELETVAEECRALSTTAGHGEYQAGGKRVLHVVADFAEVEDMVRVRSALETEWRGLDTLVVAAGVSALKPLMEVAGVEKKGKIFSPPQAYETGLQKAVEIANAAMKGNYVGPLVAASTTVEALRLIQPQIPLLSTTSPSPSVLLLSSLASVIPAPTRTLYGSTKSASFMLYQSLSIEHPDIHFAFVLPSTVEGNFRASAVDAGEVRESDPNASGLKREAVARRCVKAVDEGDGVVFMPWLMSWSQLVLWACPEFVRWRAMKKYNFSSDESKEGAPLF</sequence>
<dbReference type="PRINTS" id="PR00081">
    <property type="entry name" value="GDHRDH"/>
</dbReference>